<evidence type="ECO:0000256" key="2">
    <source>
        <dbReference type="ARBA" id="ARBA00022829"/>
    </source>
</evidence>
<dbReference type="EMBL" id="PDOC01000046">
    <property type="protein sequence ID" value="PIL41988.1"/>
    <property type="molecule type" value="Genomic_DNA"/>
</dbReference>
<dbReference type="SMART" id="SM00470">
    <property type="entry name" value="ParB"/>
    <property type="match status" value="1"/>
</dbReference>
<dbReference type="InterPro" id="IPR050336">
    <property type="entry name" value="Chromosome_partition/occlusion"/>
</dbReference>
<reference evidence="4 5" key="1">
    <citation type="submission" date="2017-10" db="EMBL/GenBank/DDBJ databases">
        <title>Massilia psychrophilum sp. nov., a novel purple-pigmented bacterium isolated from Tianshan glacier, Xinjiang Municipality, China.</title>
        <authorList>
            <person name="Wang H."/>
        </authorList>
    </citation>
    <scope>NUCLEOTIDE SEQUENCE [LARGE SCALE GENOMIC DNA]</scope>
    <source>
        <strain evidence="4 5">JCM 30074</strain>
    </source>
</reference>
<dbReference type="Gene3D" id="1.10.10.2830">
    <property type="match status" value="1"/>
</dbReference>
<dbReference type="Proteomes" id="UP000230390">
    <property type="component" value="Unassembled WGS sequence"/>
</dbReference>
<sequence>MGKKHGSEAEFNATLAARLAAAGGSAPPPVNGAMHMTAAPTGPSKSLEALLEGDTATAAPVLRTPMVEAAGNAQSADVIVRIQVQLVVDSPWQPRTRYDETALQALGQTMKDRGQDEPIKVRRLATGQFQLIYGHRRIRAARLIGWADIKATVVDYDDKAAELATLVSNESQVELSDWERAEAYKQSLDHGLAADQKEVGRLFSCSQSRVSQCLSLYKLPEPILQLLGKYPGLIKYRHAKVVLQLVKDYPEGEEAIVAAVESMIDHPDLEADELRNLVEKALKPRRPRPKALEPRMIGDKNGSSAFSVKLHERQIVINIEEGVDVEMAGKRTMAALREYGQTFELPENKNSLKSET</sequence>
<dbReference type="GO" id="GO:0003677">
    <property type="term" value="F:DNA binding"/>
    <property type="evidence" value="ECO:0007669"/>
    <property type="project" value="InterPro"/>
</dbReference>
<comment type="caution">
    <text evidence="4">The sequence shown here is derived from an EMBL/GenBank/DDBJ whole genome shotgun (WGS) entry which is preliminary data.</text>
</comment>
<protein>
    <recommendedName>
        <fullName evidence="3">ParB-like N-terminal domain-containing protein</fullName>
    </recommendedName>
</protein>
<keyword evidence="5" id="KW-1185">Reference proteome</keyword>
<dbReference type="NCBIfam" id="TIGR00180">
    <property type="entry name" value="parB_part"/>
    <property type="match status" value="1"/>
</dbReference>
<dbReference type="RefSeq" id="WP_099793948.1">
    <property type="nucleotide sequence ID" value="NZ_JBHLYV010000078.1"/>
</dbReference>
<name>A0A2G8T8J9_9BURK</name>
<evidence type="ECO:0000313" key="5">
    <source>
        <dbReference type="Proteomes" id="UP000230390"/>
    </source>
</evidence>
<dbReference type="InterPro" id="IPR004437">
    <property type="entry name" value="ParB/RepB/Spo0J"/>
</dbReference>
<evidence type="ECO:0000256" key="1">
    <source>
        <dbReference type="ARBA" id="ARBA00006295"/>
    </source>
</evidence>
<evidence type="ECO:0000313" key="4">
    <source>
        <dbReference type="EMBL" id="PIL41988.1"/>
    </source>
</evidence>
<dbReference type="GO" id="GO:0007059">
    <property type="term" value="P:chromosome segregation"/>
    <property type="evidence" value="ECO:0007669"/>
    <property type="project" value="UniProtKB-KW"/>
</dbReference>
<dbReference type="Pfam" id="PF17762">
    <property type="entry name" value="HTH_ParB"/>
    <property type="match status" value="1"/>
</dbReference>
<dbReference type="GO" id="GO:0005694">
    <property type="term" value="C:chromosome"/>
    <property type="evidence" value="ECO:0007669"/>
    <property type="project" value="TreeGrafter"/>
</dbReference>
<accession>A0A2G8T8J9</accession>
<keyword evidence="2" id="KW-0159">Chromosome partition</keyword>
<proteinExistence type="inferred from homology"/>
<dbReference type="InterPro" id="IPR036086">
    <property type="entry name" value="ParB/Sulfiredoxin_sf"/>
</dbReference>
<dbReference type="SUPFAM" id="SSF110849">
    <property type="entry name" value="ParB/Sulfiredoxin"/>
    <property type="match status" value="1"/>
</dbReference>
<dbReference type="PANTHER" id="PTHR33375:SF1">
    <property type="entry name" value="CHROMOSOME-PARTITIONING PROTEIN PARB-RELATED"/>
    <property type="match status" value="1"/>
</dbReference>
<evidence type="ECO:0000259" key="3">
    <source>
        <dbReference type="SMART" id="SM00470"/>
    </source>
</evidence>
<comment type="similarity">
    <text evidence="1">Belongs to the ParB family.</text>
</comment>
<dbReference type="AlphaFoldDB" id="A0A2G8T8J9"/>
<feature type="domain" description="ParB-like N-terminal" evidence="3">
    <location>
        <begin position="80"/>
        <end position="170"/>
    </location>
</feature>
<dbReference type="PANTHER" id="PTHR33375">
    <property type="entry name" value="CHROMOSOME-PARTITIONING PROTEIN PARB-RELATED"/>
    <property type="match status" value="1"/>
</dbReference>
<dbReference type="Pfam" id="PF02195">
    <property type="entry name" value="ParB_N"/>
    <property type="match status" value="1"/>
</dbReference>
<dbReference type="OrthoDB" id="8702972at2"/>
<dbReference type="SUPFAM" id="SSF109709">
    <property type="entry name" value="KorB DNA-binding domain-like"/>
    <property type="match status" value="1"/>
</dbReference>
<dbReference type="InterPro" id="IPR003115">
    <property type="entry name" value="ParB_N"/>
</dbReference>
<dbReference type="Gene3D" id="3.90.1530.10">
    <property type="entry name" value="Conserved hypothetical protein from pyrococcus furiosus pfu- 392566-001, ParB domain"/>
    <property type="match status" value="1"/>
</dbReference>
<dbReference type="InterPro" id="IPR041468">
    <property type="entry name" value="HTH_ParB/Spo0J"/>
</dbReference>
<gene>
    <name evidence="4" type="ORF">CR105_26725</name>
</gene>
<organism evidence="4 5">
    <name type="scientific">Massilia eurypsychrophila</name>
    <dbReference type="NCBI Taxonomy" id="1485217"/>
    <lineage>
        <taxon>Bacteria</taxon>
        <taxon>Pseudomonadati</taxon>
        <taxon>Pseudomonadota</taxon>
        <taxon>Betaproteobacteria</taxon>
        <taxon>Burkholderiales</taxon>
        <taxon>Oxalobacteraceae</taxon>
        <taxon>Telluria group</taxon>
        <taxon>Massilia</taxon>
    </lineage>
</organism>